<evidence type="ECO:0000259" key="4">
    <source>
        <dbReference type="SMART" id="SM00854"/>
    </source>
</evidence>
<feature type="domain" description="Capsule synthesis protein CapA" evidence="4">
    <location>
        <begin position="8"/>
        <end position="259"/>
    </location>
</feature>
<dbReference type="Pfam" id="PF02875">
    <property type="entry name" value="Mur_ligase_C"/>
    <property type="match status" value="1"/>
</dbReference>
<dbReference type="PANTHER" id="PTHR43024:SF1">
    <property type="entry name" value="UDP-N-ACETYLMURAMOYL-TRIPEPTIDE--D-ALANYL-D-ALANINE LIGASE"/>
    <property type="match status" value="1"/>
</dbReference>
<evidence type="ECO:0000313" key="6">
    <source>
        <dbReference type="Proteomes" id="UP001198571"/>
    </source>
</evidence>
<dbReference type="InterPro" id="IPR051046">
    <property type="entry name" value="MurCDEF_CellWall_CoF430Synth"/>
</dbReference>
<dbReference type="SMART" id="SM00854">
    <property type="entry name" value="PGA_cap"/>
    <property type="match status" value="1"/>
</dbReference>
<keyword evidence="1" id="KW-0436">Ligase</keyword>
<keyword evidence="6" id="KW-1185">Reference proteome</keyword>
<dbReference type="SUPFAM" id="SSF56300">
    <property type="entry name" value="Metallo-dependent phosphatases"/>
    <property type="match status" value="1"/>
</dbReference>
<dbReference type="InterPro" id="IPR029052">
    <property type="entry name" value="Metallo-depent_PP-like"/>
</dbReference>
<dbReference type="Gene3D" id="3.90.190.20">
    <property type="entry name" value="Mur ligase, C-terminal domain"/>
    <property type="match status" value="1"/>
</dbReference>
<dbReference type="Gene3D" id="3.40.1190.10">
    <property type="entry name" value="Mur-like, catalytic domain"/>
    <property type="match status" value="1"/>
</dbReference>
<dbReference type="InterPro" id="IPR019079">
    <property type="entry name" value="Capsule_synth_CapA"/>
</dbReference>
<keyword evidence="2" id="KW-0547">Nucleotide-binding</keyword>
<gene>
    <name evidence="5" type="ORF">H0485_20370</name>
</gene>
<comment type="caution">
    <text evidence="5">The sequence shown here is derived from an EMBL/GenBank/DDBJ whole genome shotgun (WGS) entry which is preliminary data.</text>
</comment>
<proteinExistence type="predicted"/>
<organism evidence="5 6">
    <name type="scientific">Pseudogemmobacter faecipullorum</name>
    <dbReference type="NCBI Taxonomy" id="2755041"/>
    <lineage>
        <taxon>Bacteria</taxon>
        <taxon>Pseudomonadati</taxon>
        <taxon>Pseudomonadota</taxon>
        <taxon>Alphaproteobacteria</taxon>
        <taxon>Rhodobacterales</taxon>
        <taxon>Paracoccaceae</taxon>
        <taxon>Pseudogemmobacter</taxon>
    </lineage>
</organism>
<dbReference type="Proteomes" id="UP001198571">
    <property type="component" value="Unassembled WGS sequence"/>
</dbReference>
<accession>A0ABS8CSI7</accession>
<dbReference type="InterPro" id="IPR036615">
    <property type="entry name" value="Mur_ligase_C_dom_sf"/>
</dbReference>
<evidence type="ECO:0000256" key="2">
    <source>
        <dbReference type="ARBA" id="ARBA00022741"/>
    </source>
</evidence>
<dbReference type="SUPFAM" id="SSF53244">
    <property type="entry name" value="MurD-like peptide ligases, peptide-binding domain"/>
    <property type="match status" value="1"/>
</dbReference>
<dbReference type="CDD" id="cd07381">
    <property type="entry name" value="MPP_CapA"/>
    <property type="match status" value="1"/>
</dbReference>
<evidence type="ECO:0000256" key="3">
    <source>
        <dbReference type="ARBA" id="ARBA00022840"/>
    </source>
</evidence>
<dbReference type="Gene3D" id="3.60.21.10">
    <property type="match status" value="1"/>
</dbReference>
<evidence type="ECO:0000313" key="5">
    <source>
        <dbReference type="EMBL" id="MCB5412328.1"/>
    </source>
</evidence>
<protein>
    <submittedName>
        <fullName evidence="5">CapA family protein</fullName>
    </submittedName>
</protein>
<keyword evidence="3" id="KW-0067">ATP-binding</keyword>
<dbReference type="SUPFAM" id="SSF53623">
    <property type="entry name" value="MurD-like peptide ligases, catalytic domain"/>
    <property type="match status" value="1"/>
</dbReference>
<dbReference type="InterPro" id="IPR013221">
    <property type="entry name" value="Mur_ligase_cen"/>
</dbReference>
<dbReference type="PANTHER" id="PTHR43024">
    <property type="entry name" value="UDP-N-ACETYLMURAMOYL-TRIPEPTIDE--D-ALANYL-D-ALANINE LIGASE"/>
    <property type="match status" value="1"/>
</dbReference>
<dbReference type="EMBL" id="JACDXX010000043">
    <property type="protein sequence ID" value="MCB5412328.1"/>
    <property type="molecule type" value="Genomic_DNA"/>
</dbReference>
<dbReference type="Pfam" id="PF09587">
    <property type="entry name" value="PGA_cap"/>
    <property type="match status" value="1"/>
</dbReference>
<dbReference type="InterPro" id="IPR036565">
    <property type="entry name" value="Mur-like_cat_sf"/>
</dbReference>
<dbReference type="Pfam" id="PF08245">
    <property type="entry name" value="Mur_ligase_M"/>
    <property type="match status" value="1"/>
</dbReference>
<reference evidence="5 6" key="1">
    <citation type="submission" date="2020-07" db="EMBL/GenBank/DDBJ databases">
        <title>Pseudogemmobacter sp. nov., isolated from poultry manure in Taiwan.</title>
        <authorList>
            <person name="Lin S.-Y."/>
            <person name="Tang Y.-S."/>
            <person name="Young C.-C."/>
        </authorList>
    </citation>
    <scope>NUCLEOTIDE SEQUENCE [LARGE SCALE GENOMIC DNA]</scope>
    <source>
        <strain evidence="5 6">CC-YST710</strain>
    </source>
</reference>
<sequence>MPDELRMTVAWGGDVSLARRQHLLLSAFAGGTEEGETAVHLPAFSSADLRMVNLECVISDLGEQGADKSESGPYYFRARPEMTRVLQRLGVDLVATANNHSGDYGPEALLDQARWLELENIAHAGSGRDREAAFAPRFFRRNGLAVAVFSLDATQAEFAATANRPGHAFLPLSDPALWQREMQPRIQAARRHADVVMVAVHWGLNLKPVPGPGEIAAGHALIRAGADAVLGASAHMLQGIEIFEGRPILHDAGNLLCDFSEGRGDSAVFRLKLGRSGVTGIEVIPVTAAPGRALEAEGDAAISIAADFAEKCAAFGTITIPGSDGRLQIPLSPVGRLPQDYRLTTLRSRLAVPSVPESARIAPVALGPLTLHGVSLSPERLTRRNMLWVETWWSAEEPVSRRLTIALHGVPRKKGNMPVWGRGMAHEPGDWRLPTPHWQPGEIYHERFGLRPPPESRLEDGILDLEISVFDRLKRLGRLRTGLATTLSFSGKVARHLGSTKPSGLPGWSAEELARLTGGTWITPPPPGWFCRSAVAGRTHLALVPEPVLFAAHSRQDRNRHENMTTVSKDNWDSHASLNKLQDRLAGALVRERPPGLRPEFPLLQVEDPLAALMQIGGAVRDRMRGKVVCVTGSSGKTTTVSMLQAALSPLINCRATYDNYNTRVGILVNLASVQPETDAVILETALSAINSRGQAHIRRVAPDIAVITNITTAHLREGETTGDIARRKSNIFLGMQPGKCAVIWSGSDHFDEMAERAREAALKLVTFGAADGSDFRLLSYDPAQRLVEAQTPNGRLTYRIGASGVHMALNSLASLAVAAEMSLDLVKVAEGFETFRPLAGRGETHSLSIDTIRFQLQDETYNANPLSMRAALQSFAAAHVSAEKMLILGDMLELGEQSARLHAELLSDILSLKPRRVMLVGAYMTALAPALRNAGIAAETAADVSTVFDRLPGYISHHCALLIKASNGVGLWKLVEHLTKV</sequence>
<dbReference type="InterPro" id="IPR004101">
    <property type="entry name" value="Mur_ligase_C"/>
</dbReference>
<dbReference type="RefSeq" id="WP_226937752.1">
    <property type="nucleotide sequence ID" value="NZ_JACDXX010000043.1"/>
</dbReference>
<name>A0ABS8CSI7_9RHOB</name>
<evidence type="ECO:0000256" key="1">
    <source>
        <dbReference type="ARBA" id="ARBA00022598"/>
    </source>
</evidence>